<dbReference type="InterPro" id="IPR057727">
    <property type="entry name" value="WCX_dom"/>
</dbReference>
<dbReference type="PIRSF" id="PIRSF016838">
    <property type="entry name" value="PafC"/>
    <property type="match status" value="1"/>
</dbReference>
<evidence type="ECO:0000313" key="4">
    <source>
        <dbReference type="EMBL" id="MDA7027840.1"/>
    </source>
</evidence>
<dbReference type="EMBL" id="JAQKAB010000010">
    <property type="protein sequence ID" value="MDA7027840.1"/>
    <property type="molecule type" value="Genomic_DNA"/>
</dbReference>
<comment type="caution">
    <text evidence="4">The sequence shown here is derived from an EMBL/GenBank/DDBJ whole genome shotgun (WGS) entry which is preliminary data.</text>
</comment>
<accession>A0ABT4X6C1</accession>
<evidence type="ECO:0000259" key="3">
    <source>
        <dbReference type="PROSITE" id="PS51000"/>
    </source>
</evidence>
<dbReference type="InterPro" id="IPR026881">
    <property type="entry name" value="WYL_dom"/>
</dbReference>
<reference evidence="4 5" key="1">
    <citation type="submission" date="2023-01" db="EMBL/GenBank/DDBJ databases">
        <title>Bacillus changyiensis sp. nov., isolated from a coastal deposit.</title>
        <authorList>
            <person name="Xiao G."/>
            <person name="Lai Q."/>
            <person name="Hu Z."/>
            <person name="Shao Z."/>
        </authorList>
    </citation>
    <scope>NUCLEOTIDE SEQUENCE [LARGE SCALE GENOMIC DNA]</scope>
    <source>
        <strain evidence="4 5">CLL-7-23</strain>
    </source>
</reference>
<dbReference type="SMART" id="SM00420">
    <property type="entry name" value="HTH_DEOR"/>
    <property type="match status" value="1"/>
</dbReference>
<name>A0ABT4X6C1_9BACI</name>
<dbReference type="PROSITE" id="PS52050">
    <property type="entry name" value="WYL"/>
    <property type="match status" value="1"/>
</dbReference>
<protein>
    <submittedName>
        <fullName evidence="4">YafY family protein</fullName>
    </submittedName>
</protein>
<keyword evidence="2" id="KW-0804">Transcription</keyword>
<keyword evidence="1" id="KW-0805">Transcription regulation</keyword>
<feature type="domain" description="HTH deoR-type" evidence="3">
    <location>
        <begin position="2"/>
        <end position="60"/>
    </location>
</feature>
<dbReference type="Gene3D" id="1.10.10.10">
    <property type="entry name" value="Winged helix-like DNA-binding domain superfamily/Winged helix DNA-binding domain"/>
    <property type="match status" value="1"/>
</dbReference>
<evidence type="ECO:0000256" key="2">
    <source>
        <dbReference type="ARBA" id="ARBA00023163"/>
    </source>
</evidence>
<dbReference type="InterPro" id="IPR001034">
    <property type="entry name" value="DeoR_HTH"/>
</dbReference>
<gene>
    <name evidence="4" type="ORF">PJ311_14770</name>
</gene>
<dbReference type="Pfam" id="PF25583">
    <property type="entry name" value="WCX"/>
    <property type="match status" value="1"/>
</dbReference>
<dbReference type="SUPFAM" id="SSF46785">
    <property type="entry name" value="Winged helix' DNA-binding domain"/>
    <property type="match status" value="1"/>
</dbReference>
<proteinExistence type="predicted"/>
<evidence type="ECO:0000313" key="5">
    <source>
        <dbReference type="Proteomes" id="UP001211894"/>
    </source>
</evidence>
<dbReference type="InterPro" id="IPR036390">
    <property type="entry name" value="WH_DNA-bd_sf"/>
</dbReference>
<dbReference type="PANTHER" id="PTHR34580">
    <property type="match status" value="1"/>
</dbReference>
<dbReference type="InterPro" id="IPR036388">
    <property type="entry name" value="WH-like_DNA-bd_sf"/>
</dbReference>
<dbReference type="InterPro" id="IPR051534">
    <property type="entry name" value="CBASS_pafABC_assoc_protein"/>
</dbReference>
<evidence type="ECO:0000256" key="1">
    <source>
        <dbReference type="ARBA" id="ARBA00023015"/>
    </source>
</evidence>
<dbReference type="PROSITE" id="PS51000">
    <property type="entry name" value="HTH_DEOR_2"/>
    <property type="match status" value="1"/>
</dbReference>
<dbReference type="Pfam" id="PF13280">
    <property type="entry name" value="WYL"/>
    <property type="match status" value="1"/>
</dbReference>
<dbReference type="Proteomes" id="UP001211894">
    <property type="component" value="Unassembled WGS sequence"/>
</dbReference>
<sequence length="311" mass="36204">MKIDRLLAIVVLLISKRQIQAKELADLFEVSVRTIYRDIEAINQAGIPIITSQGSGGGISIMEQYRLENKLLSADELAAITTALESVSSTYKSFHDGAALQKIRLLVSKEEWPKFREKTEKWFIDISSWGESKGIKEKIQLFNRVIDNSNIISLTYVNKEGQTGERRVEPHTLVLKARHWYLYAFCLERQAFRFFKLVRIKDIHIFQDQFKRREVHLSELPWETEWHKPENMTDLTLLIKPSGEPLAREWFGYDSLTYKNGSCIASVSYPEDDWLYGFLLQFGTHIEILHPAHIRQKVKELAKQINDLYET</sequence>
<dbReference type="PANTHER" id="PTHR34580:SF8">
    <property type="entry name" value="WYL DOMAIN-CONTAINING PROTEIN"/>
    <property type="match status" value="1"/>
</dbReference>
<dbReference type="Pfam" id="PF08279">
    <property type="entry name" value="HTH_11"/>
    <property type="match status" value="1"/>
</dbReference>
<dbReference type="InterPro" id="IPR013196">
    <property type="entry name" value="HTH_11"/>
</dbReference>
<keyword evidence="5" id="KW-1185">Reference proteome</keyword>
<dbReference type="RefSeq" id="WP_271341661.1">
    <property type="nucleotide sequence ID" value="NZ_JAQKAB010000010.1"/>
</dbReference>
<organism evidence="4 5">
    <name type="scientific">Bacillus changyiensis</name>
    <dbReference type="NCBI Taxonomy" id="3004103"/>
    <lineage>
        <taxon>Bacteria</taxon>
        <taxon>Bacillati</taxon>
        <taxon>Bacillota</taxon>
        <taxon>Bacilli</taxon>
        <taxon>Bacillales</taxon>
        <taxon>Bacillaceae</taxon>
        <taxon>Bacillus</taxon>
    </lineage>
</organism>
<dbReference type="InterPro" id="IPR028349">
    <property type="entry name" value="PafC-like"/>
</dbReference>